<dbReference type="InterPro" id="IPR013083">
    <property type="entry name" value="Znf_RING/FYVE/PHD"/>
</dbReference>
<dbReference type="PROSITE" id="PS50119">
    <property type="entry name" value="ZF_BBOX"/>
    <property type="match status" value="1"/>
</dbReference>
<evidence type="ECO:0000259" key="7">
    <source>
        <dbReference type="PROSITE" id="PS50089"/>
    </source>
</evidence>
<keyword evidence="3" id="KW-0862">Zinc</keyword>
<accession>A0ABN7T430</accession>
<dbReference type="Proteomes" id="UP001158576">
    <property type="component" value="Chromosome 2"/>
</dbReference>
<dbReference type="EMBL" id="OU015567">
    <property type="protein sequence ID" value="CAG5110031.1"/>
    <property type="molecule type" value="Genomic_DNA"/>
</dbReference>
<dbReference type="SUPFAM" id="SSF57845">
    <property type="entry name" value="B-box zinc-binding domain"/>
    <property type="match status" value="1"/>
</dbReference>
<dbReference type="Pfam" id="PF00643">
    <property type="entry name" value="zf-B_box"/>
    <property type="match status" value="1"/>
</dbReference>
<evidence type="ECO:0000313" key="9">
    <source>
        <dbReference type="EMBL" id="CAG5110031.1"/>
    </source>
</evidence>
<dbReference type="PANTHER" id="PTHR25462">
    <property type="entry name" value="BONUS, ISOFORM C-RELATED"/>
    <property type="match status" value="1"/>
</dbReference>
<dbReference type="PROSITE" id="PS00518">
    <property type="entry name" value="ZF_RING_1"/>
    <property type="match status" value="1"/>
</dbReference>
<name>A0ABN7T430_OIKDI</name>
<evidence type="ECO:0000313" key="10">
    <source>
        <dbReference type="Proteomes" id="UP001158576"/>
    </source>
</evidence>
<evidence type="ECO:0000259" key="8">
    <source>
        <dbReference type="PROSITE" id="PS50119"/>
    </source>
</evidence>
<dbReference type="Pfam" id="PF13445">
    <property type="entry name" value="zf-RING_UBOX"/>
    <property type="match status" value="1"/>
</dbReference>
<dbReference type="InterPro" id="IPR017907">
    <property type="entry name" value="Znf_RING_CS"/>
</dbReference>
<dbReference type="PANTHER" id="PTHR25462:SF293">
    <property type="entry name" value="TRIPARTITE MOTIF-CONTAINING 63A"/>
    <property type="match status" value="1"/>
</dbReference>
<dbReference type="SUPFAM" id="SSF57850">
    <property type="entry name" value="RING/U-box"/>
    <property type="match status" value="1"/>
</dbReference>
<evidence type="ECO:0000256" key="5">
    <source>
        <dbReference type="SAM" id="Coils"/>
    </source>
</evidence>
<dbReference type="InterPro" id="IPR001841">
    <property type="entry name" value="Znf_RING"/>
</dbReference>
<evidence type="ECO:0000256" key="1">
    <source>
        <dbReference type="ARBA" id="ARBA00022723"/>
    </source>
</evidence>
<keyword evidence="5" id="KW-0175">Coiled coil</keyword>
<dbReference type="Gene3D" id="3.30.160.60">
    <property type="entry name" value="Classic Zinc Finger"/>
    <property type="match status" value="1"/>
</dbReference>
<keyword evidence="10" id="KW-1185">Reference proteome</keyword>
<gene>
    <name evidence="9" type="ORF">OKIOD_LOCUS13247</name>
</gene>
<dbReference type="InterPro" id="IPR000315">
    <property type="entry name" value="Znf_B-box"/>
</dbReference>
<dbReference type="InterPro" id="IPR027370">
    <property type="entry name" value="Znf-RING_euk"/>
</dbReference>
<feature type="domain" description="B box-type" evidence="8">
    <location>
        <begin position="147"/>
        <end position="177"/>
    </location>
</feature>
<dbReference type="PROSITE" id="PS50089">
    <property type="entry name" value="ZF_RING_2"/>
    <property type="match status" value="1"/>
</dbReference>
<sequence length="352" mass="41051">MDQFIRDLQNHGVPEEKKEEEKPPEETTESKVDRAISCPECRERLKRPILMLPCAHNLCQKCAQNIFDNKAIVMRNARSDRHKIRCPCCRKEVVLDMHGIHGLTRNLVIEQFIETFEKHEKLKKSGKTLPPPRSRKTVALKYIPPSCKTHKNQKLNIYCNDCSELTCTLCKCFGAHKNCHVTVVKDSFQLEKEELEKSLDRSKNILKELREICKLYEEALKTSRNLQLSENQRILNAFHEIFEILEKRKKALLKSIDNEAKSKLTNLDNNLEQYGEILSSQTEILTESSRISGAKNWVGFIFRVKNDLIPKIDKFCDRREQVMTLKKVPFNEDSWKLNVEPVLSLINKIDFE</sequence>
<dbReference type="InterPro" id="IPR047153">
    <property type="entry name" value="TRIM45/56/19-like"/>
</dbReference>
<keyword evidence="1" id="KW-0479">Metal-binding</keyword>
<protein>
    <submittedName>
        <fullName evidence="9">Oidioi.mRNA.OKI2018_I69.chr2.g4482.t1.cds</fullName>
    </submittedName>
</protein>
<organism evidence="9 10">
    <name type="scientific">Oikopleura dioica</name>
    <name type="common">Tunicate</name>
    <dbReference type="NCBI Taxonomy" id="34765"/>
    <lineage>
        <taxon>Eukaryota</taxon>
        <taxon>Metazoa</taxon>
        <taxon>Chordata</taxon>
        <taxon>Tunicata</taxon>
        <taxon>Appendicularia</taxon>
        <taxon>Copelata</taxon>
        <taxon>Oikopleuridae</taxon>
        <taxon>Oikopleura</taxon>
    </lineage>
</organism>
<feature type="region of interest" description="Disordered" evidence="6">
    <location>
        <begin position="1"/>
        <end position="33"/>
    </location>
</feature>
<feature type="coiled-coil region" evidence="5">
    <location>
        <begin position="185"/>
        <end position="226"/>
    </location>
</feature>
<proteinExistence type="predicted"/>
<dbReference type="Gene3D" id="1.20.5.170">
    <property type="match status" value="1"/>
</dbReference>
<evidence type="ECO:0000256" key="4">
    <source>
        <dbReference type="PROSITE-ProRule" id="PRU00024"/>
    </source>
</evidence>
<evidence type="ECO:0000256" key="3">
    <source>
        <dbReference type="ARBA" id="ARBA00022833"/>
    </source>
</evidence>
<evidence type="ECO:0000256" key="2">
    <source>
        <dbReference type="ARBA" id="ARBA00022771"/>
    </source>
</evidence>
<reference evidence="9 10" key="1">
    <citation type="submission" date="2021-04" db="EMBL/GenBank/DDBJ databases">
        <authorList>
            <person name="Bliznina A."/>
        </authorList>
    </citation>
    <scope>NUCLEOTIDE SEQUENCE [LARGE SCALE GENOMIC DNA]</scope>
</reference>
<evidence type="ECO:0000256" key="6">
    <source>
        <dbReference type="SAM" id="MobiDB-lite"/>
    </source>
</evidence>
<feature type="domain" description="RING-type" evidence="7">
    <location>
        <begin position="38"/>
        <end position="90"/>
    </location>
</feature>
<dbReference type="Gene3D" id="3.30.40.10">
    <property type="entry name" value="Zinc/RING finger domain, C3HC4 (zinc finger)"/>
    <property type="match status" value="1"/>
</dbReference>
<keyword evidence="2 4" id="KW-0863">Zinc-finger</keyword>